<dbReference type="Gene3D" id="3.30.420.10">
    <property type="entry name" value="Ribonuclease H-like superfamily/Ribonuclease H"/>
    <property type="match status" value="1"/>
</dbReference>
<organism evidence="1 2">
    <name type="scientific">Cordylochernes scorpioides</name>
    <dbReference type="NCBI Taxonomy" id="51811"/>
    <lineage>
        <taxon>Eukaryota</taxon>
        <taxon>Metazoa</taxon>
        <taxon>Ecdysozoa</taxon>
        <taxon>Arthropoda</taxon>
        <taxon>Chelicerata</taxon>
        <taxon>Arachnida</taxon>
        <taxon>Pseudoscorpiones</taxon>
        <taxon>Cheliferoidea</taxon>
        <taxon>Chernetidae</taxon>
        <taxon>Cordylochernes</taxon>
    </lineage>
</organism>
<name>A0ABY6K4Q3_9ARAC</name>
<dbReference type="Proteomes" id="UP001235939">
    <property type="component" value="Chromosome 02"/>
</dbReference>
<keyword evidence="2" id="KW-1185">Reference proteome</keyword>
<accession>A0ABY6K4Q3</accession>
<proteinExistence type="predicted"/>
<evidence type="ECO:0000313" key="2">
    <source>
        <dbReference type="Proteomes" id="UP001235939"/>
    </source>
</evidence>
<dbReference type="InterPro" id="IPR036397">
    <property type="entry name" value="RNaseH_sf"/>
</dbReference>
<protein>
    <submittedName>
        <fullName evidence="1">Uncharacterized protein</fullName>
    </submittedName>
</protein>
<dbReference type="EMBL" id="CP092864">
    <property type="protein sequence ID" value="UYV63286.1"/>
    <property type="molecule type" value="Genomic_DNA"/>
</dbReference>
<reference evidence="1 2" key="1">
    <citation type="submission" date="2022-01" db="EMBL/GenBank/DDBJ databases">
        <title>A chromosomal length assembly of Cordylochernes scorpioides.</title>
        <authorList>
            <person name="Zeh D."/>
            <person name="Zeh J."/>
        </authorList>
    </citation>
    <scope>NUCLEOTIDE SEQUENCE [LARGE SCALE GENOMIC DNA]</scope>
    <source>
        <strain evidence="1">IN4F17</strain>
        <tissue evidence="1">Whole Body</tissue>
    </source>
</reference>
<evidence type="ECO:0000313" key="1">
    <source>
        <dbReference type="EMBL" id="UYV63286.1"/>
    </source>
</evidence>
<gene>
    <name evidence="1" type="ORF">LAZ67_2003657</name>
</gene>
<sequence>MLRVAARFSPICLKIQQREARLSIYENILESYWNNPDIRKQIIPGDDTWVYAYDPDTKLQPKRSKYQNFVYNFFFFLYFEDLVQIKFLVEGSAKIQYVYLDILCRLREGVDSIDFIYGRKKLDPVKR</sequence>